<evidence type="ECO:0000313" key="3">
    <source>
        <dbReference type="Proteomes" id="UP000712600"/>
    </source>
</evidence>
<feature type="compositionally biased region" description="Polar residues" evidence="1">
    <location>
        <begin position="97"/>
        <end position="106"/>
    </location>
</feature>
<dbReference type="Proteomes" id="UP000712600">
    <property type="component" value="Unassembled WGS sequence"/>
</dbReference>
<dbReference type="AlphaFoldDB" id="A0A8S9Q171"/>
<name>A0A8S9Q171_BRACR</name>
<reference evidence="2" key="1">
    <citation type="submission" date="2019-12" db="EMBL/GenBank/DDBJ databases">
        <title>Genome sequencing and annotation of Brassica cretica.</title>
        <authorList>
            <person name="Studholme D.J."/>
            <person name="Sarris P."/>
        </authorList>
    </citation>
    <scope>NUCLEOTIDE SEQUENCE</scope>
    <source>
        <strain evidence="2">PFS-109/04</strain>
        <tissue evidence="2">Leaf</tissue>
    </source>
</reference>
<comment type="caution">
    <text evidence="2">The sequence shown here is derived from an EMBL/GenBank/DDBJ whole genome shotgun (WGS) entry which is preliminary data.</text>
</comment>
<organism evidence="2 3">
    <name type="scientific">Brassica cretica</name>
    <name type="common">Mustard</name>
    <dbReference type="NCBI Taxonomy" id="69181"/>
    <lineage>
        <taxon>Eukaryota</taxon>
        <taxon>Viridiplantae</taxon>
        <taxon>Streptophyta</taxon>
        <taxon>Embryophyta</taxon>
        <taxon>Tracheophyta</taxon>
        <taxon>Spermatophyta</taxon>
        <taxon>Magnoliopsida</taxon>
        <taxon>eudicotyledons</taxon>
        <taxon>Gunneridae</taxon>
        <taxon>Pentapetalae</taxon>
        <taxon>rosids</taxon>
        <taxon>malvids</taxon>
        <taxon>Brassicales</taxon>
        <taxon>Brassicaceae</taxon>
        <taxon>Brassiceae</taxon>
        <taxon>Brassica</taxon>
    </lineage>
</organism>
<feature type="region of interest" description="Disordered" evidence="1">
    <location>
        <begin position="87"/>
        <end position="106"/>
    </location>
</feature>
<proteinExistence type="predicted"/>
<protein>
    <submittedName>
        <fullName evidence="2">Uncharacterized protein</fullName>
    </submittedName>
</protein>
<evidence type="ECO:0000256" key="1">
    <source>
        <dbReference type="SAM" id="MobiDB-lite"/>
    </source>
</evidence>
<dbReference type="EMBL" id="QGKX02001347">
    <property type="protein sequence ID" value="KAF3525771.1"/>
    <property type="molecule type" value="Genomic_DNA"/>
</dbReference>
<gene>
    <name evidence="2" type="ORF">F2Q69_00050908</name>
</gene>
<sequence length="136" mass="15588">MAWVEALKANTKEIAMKTETLERESGKTMVEEERASFRMQRSLSIKRLVQNEIEKFKEESAEDKSSGLVVSSPKPVRKSVRISGRFTPVQGGKTRRYSSGNRGTTPSYFVIKKKKKKVPNLVKFFSRKRDKSSLEQ</sequence>
<accession>A0A8S9Q171</accession>
<evidence type="ECO:0000313" key="2">
    <source>
        <dbReference type="EMBL" id="KAF3525771.1"/>
    </source>
</evidence>